<dbReference type="RefSeq" id="WP_197013018.1">
    <property type="nucleotide sequence ID" value="NZ_BAABES010000011.1"/>
</dbReference>
<comment type="similarity">
    <text evidence="1">Belongs to the cytochrome P450 family.</text>
</comment>
<evidence type="ECO:0000256" key="1">
    <source>
        <dbReference type="ARBA" id="ARBA00010617"/>
    </source>
</evidence>
<reference evidence="3" key="1">
    <citation type="submission" date="2020-11" db="EMBL/GenBank/DDBJ databases">
        <title>Sequencing the genomes of 1000 actinobacteria strains.</title>
        <authorList>
            <person name="Klenk H.-P."/>
        </authorList>
    </citation>
    <scope>NUCLEOTIDE SEQUENCE</scope>
    <source>
        <strain evidence="3">DSM 43175</strain>
    </source>
</reference>
<dbReference type="GO" id="GO:0005506">
    <property type="term" value="F:iron ion binding"/>
    <property type="evidence" value="ECO:0007669"/>
    <property type="project" value="InterPro"/>
</dbReference>
<name>A0A931DMY3_9ACTN</name>
<evidence type="ECO:0000256" key="2">
    <source>
        <dbReference type="SAM" id="MobiDB-lite"/>
    </source>
</evidence>
<dbReference type="EMBL" id="JADOUA010000001">
    <property type="protein sequence ID" value="MBG6090571.1"/>
    <property type="molecule type" value="Genomic_DNA"/>
</dbReference>
<organism evidence="3 4">
    <name type="scientific">Actinomadura viridis</name>
    <dbReference type="NCBI Taxonomy" id="58110"/>
    <lineage>
        <taxon>Bacteria</taxon>
        <taxon>Bacillati</taxon>
        <taxon>Actinomycetota</taxon>
        <taxon>Actinomycetes</taxon>
        <taxon>Streptosporangiales</taxon>
        <taxon>Thermomonosporaceae</taxon>
        <taxon>Actinomadura</taxon>
    </lineage>
</organism>
<dbReference type="GO" id="GO:0020037">
    <property type="term" value="F:heme binding"/>
    <property type="evidence" value="ECO:0007669"/>
    <property type="project" value="InterPro"/>
</dbReference>
<feature type="compositionally biased region" description="Basic and acidic residues" evidence="2">
    <location>
        <begin position="314"/>
        <end position="332"/>
    </location>
</feature>
<dbReference type="InterPro" id="IPR036396">
    <property type="entry name" value="Cyt_P450_sf"/>
</dbReference>
<evidence type="ECO:0000313" key="3">
    <source>
        <dbReference type="EMBL" id="MBG6090571.1"/>
    </source>
</evidence>
<evidence type="ECO:0000313" key="4">
    <source>
        <dbReference type="Proteomes" id="UP000614047"/>
    </source>
</evidence>
<comment type="caution">
    <text evidence="3">The sequence shown here is derived from an EMBL/GenBank/DDBJ whole genome shotgun (WGS) entry which is preliminary data.</text>
</comment>
<protein>
    <submittedName>
        <fullName evidence="3">P450-derived glycosyltransferase activator</fullName>
    </submittedName>
</protein>
<dbReference type="PANTHER" id="PTHR46696:SF1">
    <property type="entry name" value="CYTOCHROME P450 YJIB-RELATED"/>
    <property type="match status" value="1"/>
</dbReference>
<feature type="region of interest" description="Disordered" evidence="2">
    <location>
        <begin position="312"/>
        <end position="355"/>
    </location>
</feature>
<dbReference type="PRINTS" id="PR00359">
    <property type="entry name" value="BP450"/>
</dbReference>
<dbReference type="AlphaFoldDB" id="A0A931DMY3"/>
<keyword evidence="4" id="KW-1185">Reference proteome</keyword>
<gene>
    <name evidence="3" type="ORF">IW256_004684</name>
</gene>
<proteinExistence type="inferred from homology"/>
<dbReference type="CDD" id="cd11036">
    <property type="entry name" value="AknT-like"/>
    <property type="match status" value="1"/>
</dbReference>
<dbReference type="PANTHER" id="PTHR46696">
    <property type="entry name" value="P450, PUTATIVE (EUROFUNG)-RELATED"/>
    <property type="match status" value="1"/>
</dbReference>
<dbReference type="Proteomes" id="UP000614047">
    <property type="component" value="Unassembled WGS sequence"/>
</dbReference>
<dbReference type="GO" id="GO:0004497">
    <property type="term" value="F:monooxygenase activity"/>
    <property type="evidence" value="ECO:0007669"/>
    <property type="project" value="InterPro"/>
</dbReference>
<sequence>MVTETAGAVPADAELCRVLDLHRAGQWTACAVGDPYASLLCLEEEDPQAIGRRLRARGAATGGLYQSPLGVWVVTEPALVTAALRDERLTLRPPALDGPGGPLPPLERAVPLEEAFLYGERADYERLGEVDAPAEPAGTFRERLRALGPEFDLMADLARPAVTDAAADVLGVPAGDRDRFHGLCEGAAGAADATLCPPSLGAARRLLASVAGLREMFGDRAEDDLARCVLAAVLGTGCAANLLCEALAALLDHPGRWARLRADPAPAGDAVEEALRLAPPLRLRRLFAREEPEWAGGRVPAGAELVLAVAAASRDPDPHPGPDPHPDPHPDPDAFLFTRGTRKRHPPVHADSHDGRLADPQFAVVAPLVRRYASAAIRILAEEVPAIRRSGPVLRRPRAPVTGGTLEYPVRRR</sequence>
<dbReference type="Gene3D" id="1.10.630.10">
    <property type="entry name" value="Cytochrome P450"/>
    <property type="match status" value="1"/>
</dbReference>
<dbReference type="InterPro" id="IPR002397">
    <property type="entry name" value="Cyt_P450_B"/>
</dbReference>
<accession>A0A931DMY3</accession>
<dbReference type="SUPFAM" id="SSF48264">
    <property type="entry name" value="Cytochrome P450"/>
    <property type="match status" value="1"/>
</dbReference>
<dbReference type="GO" id="GO:0016705">
    <property type="term" value="F:oxidoreductase activity, acting on paired donors, with incorporation or reduction of molecular oxygen"/>
    <property type="evidence" value="ECO:0007669"/>
    <property type="project" value="InterPro"/>
</dbReference>